<dbReference type="Proteomes" id="UP000637423">
    <property type="component" value="Unassembled WGS sequence"/>
</dbReference>
<keyword evidence="3 5" id="KW-1133">Transmembrane helix</keyword>
<dbReference type="EMBL" id="BMED01000010">
    <property type="protein sequence ID" value="GGD01510.1"/>
    <property type="molecule type" value="Genomic_DNA"/>
</dbReference>
<evidence type="ECO:0000256" key="5">
    <source>
        <dbReference type="RuleBase" id="RU363041"/>
    </source>
</evidence>
<sequence>MITLIISLALGILVGSVMGLTGAGGGSIAVPALVAGLGWSMQQAMPVALLAVTGGAAVGAIEGLKKKLVRYRAAMLMALVGIPFTTIGVKVAHTMSQQWLMIVFAIVLLIIAVRLFLQHRVPEGNDEQRHTVCHINAQTGRFDWTLSTGLIIGAIGSLAGFCTGLLGVGGGFVIVPMLRRFTNVSMHGAVATSLLVIALVGASAVASALQHGAELPLAFTLSFVIATAGGMLAGRLFARRLSAHVIQRSFATMLLFVAGGLLLKAAALF</sequence>
<dbReference type="GO" id="GO:0005886">
    <property type="term" value="C:plasma membrane"/>
    <property type="evidence" value="ECO:0007669"/>
    <property type="project" value="UniProtKB-SubCell"/>
</dbReference>
<dbReference type="Pfam" id="PF01925">
    <property type="entry name" value="TauE"/>
    <property type="match status" value="1"/>
</dbReference>
<gene>
    <name evidence="6" type="ORF">GCM10011396_56310</name>
</gene>
<feature type="transmembrane region" description="Helical" evidence="5">
    <location>
        <begin position="43"/>
        <end position="61"/>
    </location>
</feature>
<evidence type="ECO:0000256" key="1">
    <source>
        <dbReference type="ARBA" id="ARBA00004141"/>
    </source>
</evidence>
<feature type="transmembrane region" description="Helical" evidence="5">
    <location>
        <begin position="150"/>
        <end position="178"/>
    </location>
</feature>
<keyword evidence="2 5" id="KW-0812">Transmembrane</keyword>
<dbReference type="AlphaFoldDB" id="A0A916V160"/>
<comment type="subcellular location">
    <subcellularLocation>
        <location evidence="5">Cell membrane</location>
        <topology evidence="5">Multi-pass membrane protein</topology>
    </subcellularLocation>
    <subcellularLocation>
        <location evidence="1">Membrane</location>
        <topology evidence="1">Multi-pass membrane protein</topology>
    </subcellularLocation>
</comment>
<evidence type="ECO:0000313" key="7">
    <source>
        <dbReference type="Proteomes" id="UP000637423"/>
    </source>
</evidence>
<dbReference type="PANTHER" id="PTHR43701">
    <property type="entry name" value="MEMBRANE TRANSPORTER PROTEIN MJ0441-RELATED"/>
    <property type="match status" value="1"/>
</dbReference>
<evidence type="ECO:0000256" key="3">
    <source>
        <dbReference type="ARBA" id="ARBA00022989"/>
    </source>
</evidence>
<accession>A0A916V160</accession>
<comment type="caution">
    <text evidence="6">The sequence shown here is derived from an EMBL/GenBank/DDBJ whole genome shotgun (WGS) entry which is preliminary data.</text>
</comment>
<feature type="transmembrane region" description="Helical" evidence="5">
    <location>
        <begin position="99"/>
        <end position="117"/>
    </location>
</feature>
<feature type="transmembrane region" description="Helical" evidence="5">
    <location>
        <begin position="184"/>
        <end position="205"/>
    </location>
</feature>
<evidence type="ECO:0000256" key="4">
    <source>
        <dbReference type="ARBA" id="ARBA00023136"/>
    </source>
</evidence>
<protein>
    <recommendedName>
        <fullName evidence="5">Probable membrane transporter protein</fullName>
    </recommendedName>
</protein>
<reference evidence="6" key="1">
    <citation type="journal article" date="2014" name="Int. J. Syst. Evol. Microbiol.">
        <title>Complete genome sequence of Corynebacterium casei LMG S-19264T (=DSM 44701T), isolated from a smear-ripened cheese.</title>
        <authorList>
            <consortium name="US DOE Joint Genome Institute (JGI-PGF)"/>
            <person name="Walter F."/>
            <person name="Albersmeier A."/>
            <person name="Kalinowski J."/>
            <person name="Ruckert C."/>
        </authorList>
    </citation>
    <scope>NUCLEOTIDE SEQUENCE</scope>
    <source>
        <strain evidence="6">CGMCC 1.10998</strain>
    </source>
</reference>
<dbReference type="PANTHER" id="PTHR43701:SF2">
    <property type="entry name" value="MEMBRANE TRANSPORTER PROTEIN YJNA-RELATED"/>
    <property type="match status" value="1"/>
</dbReference>
<comment type="similarity">
    <text evidence="5">Belongs to the 4-toluene sulfonate uptake permease (TSUP) (TC 2.A.102) family.</text>
</comment>
<keyword evidence="5" id="KW-1003">Cell membrane</keyword>
<name>A0A916V160_9BURK</name>
<evidence type="ECO:0000313" key="6">
    <source>
        <dbReference type="EMBL" id="GGD01510.1"/>
    </source>
</evidence>
<organism evidence="6 7">
    <name type="scientific">Undibacterium terreum</name>
    <dbReference type="NCBI Taxonomy" id="1224302"/>
    <lineage>
        <taxon>Bacteria</taxon>
        <taxon>Pseudomonadati</taxon>
        <taxon>Pseudomonadota</taxon>
        <taxon>Betaproteobacteria</taxon>
        <taxon>Burkholderiales</taxon>
        <taxon>Oxalobacteraceae</taxon>
        <taxon>Undibacterium</taxon>
    </lineage>
</organism>
<evidence type="ECO:0000256" key="2">
    <source>
        <dbReference type="ARBA" id="ARBA00022692"/>
    </source>
</evidence>
<feature type="transmembrane region" description="Helical" evidence="5">
    <location>
        <begin position="250"/>
        <end position="268"/>
    </location>
</feature>
<keyword evidence="4 5" id="KW-0472">Membrane</keyword>
<keyword evidence="7" id="KW-1185">Reference proteome</keyword>
<proteinExistence type="inferred from homology"/>
<dbReference type="InterPro" id="IPR051598">
    <property type="entry name" value="TSUP/Inactive_protease-like"/>
</dbReference>
<feature type="transmembrane region" description="Helical" evidence="5">
    <location>
        <begin position="217"/>
        <end position="238"/>
    </location>
</feature>
<dbReference type="InterPro" id="IPR002781">
    <property type="entry name" value="TM_pro_TauE-like"/>
</dbReference>
<reference evidence="6" key="2">
    <citation type="submission" date="2020-09" db="EMBL/GenBank/DDBJ databases">
        <authorList>
            <person name="Sun Q."/>
            <person name="Zhou Y."/>
        </authorList>
    </citation>
    <scope>NUCLEOTIDE SEQUENCE</scope>
    <source>
        <strain evidence="6">CGMCC 1.10998</strain>
    </source>
</reference>